<evidence type="ECO:0000313" key="3">
    <source>
        <dbReference type="Proteomes" id="UP001140949"/>
    </source>
</evidence>
<sequence>MVHLSCLVLQDYSFIPVQYISCTLYSCTVVLVLYFQYFTFLYSHVLFLYFIVHVLLYSFLYHDILFIT</sequence>
<name>A0AAX6ETL1_IRIPA</name>
<comment type="caution">
    <text evidence="2">The sequence shown here is derived from an EMBL/GenBank/DDBJ whole genome shotgun (WGS) entry which is preliminary data.</text>
</comment>
<dbReference type="AlphaFoldDB" id="A0AAX6ETL1"/>
<keyword evidence="1" id="KW-1133">Transmembrane helix</keyword>
<dbReference type="Proteomes" id="UP001140949">
    <property type="component" value="Unassembled WGS sequence"/>
</dbReference>
<feature type="transmembrane region" description="Helical" evidence="1">
    <location>
        <begin position="12"/>
        <end position="35"/>
    </location>
</feature>
<evidence type="ECO:0000256" key="1">
    <source>
        <dbReference type="SAM" id="Phobius"/>
    </source>
</evidence>
<protein>
    <submittedName>
        <fullName evidence="2">Uncharacterized protein</fullName>
    </submittedName>
</protein>
<reference evidence="2" key="1">
    <citation type="journal article" date="2023" name="GigaByte">
        <title>Genome assembly of the bearded iris, Iris pallida Lam.</title>
        <authorList>
            <person name="Bruccoleri R.E."/>
            <person name="Oakeley E.J."/>
            <person name="Faust A.M.E."/>
            <person name="Altorfer M."/>
            <person name="Dessus-Babus S."/>
            <person name="Burckhardt D."/>
            <person name="Oertli M."/>
            <person name="Naumann U."/>
            <person name="Petersen F."/>
            <person name="Wong J."/>
        </authorList>
    </citation>
    <scope>NUCLEOTIDE SEQUENCE</scope>
    <source>
        <strain evidence="2">GSM-AAB239-AS_SAM_17_03QT</strain>
    </source>
</reference>
<dbReference type="EMBL" id="JANAVB010033820">
    <property type="protein sequence ID" value="KAJ6807424.1"/>
    <property type="molecule type" value="Genomic_DNA"/>
</dbReference>
<accession>A0AAX6ETL1</accession>
<keyword evidence="1" id="KW-0472">Membrane</keyword>
<gene>
    <name evidence="2" type="ORF">M6B38_170075</name>
</gene>
<evidence type="ECO:0000313" key="2">
    <source>
        <dbReference type="EMBL" id="KAJ6807424.1"/>
    </source>
</evidence>
<organism evidence="2 3">
    <name type="scientific">Iris pallida</name>
    <name type="common">Sweet iris</name>
    <dbReference type="NCBI Taxonomy" id="29817"/>
    <lineage>
        <taxon>Eukaryota</taxon>
        <taxon>Viridiplantae</taxon>
        <taxon>Streptophyta</taxon>
        <taxon>Embryophyta</taxon>
        <taxon>Tracheophyta</taxon>
        <taxon>Spermatophyta</taxon>
        <taxon>Magnoliopsida</taxon>
        <taxon>Liliopsida</taxon>
        <taxon>Asparagales</taxon>
        <taxon>Iridaceae</taxon>
        <taxon>Iridoideae</taxon>
        <taxon>Irideae</taxon>
        <taxon>Iris</taxon>
    </lineage>
</organism>
<reference evidence="2" key="2">
    <citation type="submission" date="2023-04" db="EMBL/GenBank/DDBJ databases">
        <authorList>
            <person name="Bruccoleri R.E."/>
            <person name="Oakeley E.J."/>
            <person name="Faust A.-M."/>
            <person name="Dessus-Babus S."/>
            <person name="Altorfer M."/>
            <person name="Burckhardt D."/>
            <person name="Oertli M."/>
            <person name="Naumann U."/>
            <person name="Petersen F."/>
            <person name="Wong J."/>
        </authorList>
    </citation>
    <scope>NUCLEOTIDE SEQUENCE</scope>
    <source>
        <strain evidence="2">GSM-AAB239-AS_SAM_17_03QT</strain>
        <tissue evidence="2">Leaf</tissue>
    </source>
</reference>
<keyword evidence="3" id="KW-1185">Reference proteome</keyword>
<proteinExistence type="predicted"/>
<feature type="transmembrane region" description="Helical" evidence="1">
    <location>
        <begin position="41"/>
        <end position="60"/>
    </location>
</feature>
<keyword evidence="1" id="KW-0812">Transmembrane</keyword>